<accession>A0AAD5S0C9</accession>
<evidence type="ECO:0000313" key="3">
    <source>
        <dbReference type="Proteomes" id="UP001212841"/>
    </source>
</evidence>
<keyword evidence="3" id="KW-1185">Reference proteome</keyword>
<sequence>MEILNPQRPSLLKHILPSRSTIKLKSSTSTLLAPPPISRIESADSVLSVRDTTVQWVSVDYDHSSCDWIGSNLRVVNLPTNNRASLESVVSVVTVTGGAATSAGGQGVLTSRDEGVGSFGTSGQQDRNTDVEASSSNGEEELRDQELDKGAVLGSVKAVTDRVPLTHRHPVSNLSKAEKRLKLDSLATSPTAAQSPGTELWGPILDVVNTYAS</sequence>
<dbReference type="AlphaFoldDB" id="A0AAD5S0C9"/>
<dbReference type="Proteomes" id="UP001212841">
    <property type="component" value="Unassembled WGS sequence"/>
</dbReference>
<comment type="caution">
    <text evidence="2">The sequence shown here is derived from an EMBL/GenBank/DDBJ whole genome shotgun (WGS) entry which is preliminary data.</text>
</comment>
<reference evidence="2" key="1">
    <citation type="submission" date="2020-05" db="EMBL/GenBank/DDBJ databases">
        <title>Phylogenomic resolution of chytrid fungi.</title>
        <authorList>
            <person name="Stajich J.E."/>
            <person name="Amses K."/>
            <person name="Simmons R."/>
            <person name="Seto K."/>
            <person name="Myers J."/>
            <person name="Bonds A."/>
            <person name="Quandt C.A."/>
            <person name="Barry K."/>
            <person name="Liu P."/>
            <person name="Grigoriev I."/>
            <person name="Longcore J.E."/>
            <person name="James T.Y."/>
        </authorList>
    </citation>
    <scope>NUCLEOTIDE SEQUENCE</scope>
    <source>
        <strain evidence="2">JEL0318</strain>
    </source>
</reference>
<feature type="region of interest" description="Disordered" evidence="1">
    <location>
        <begin position="100"/>
        <end position="149"/>
    </location>
</feature>
<proteinExistence type="predicted"/>
<evidence type="ECO:0000256" key="1">
    <source>
        <dbReference type="SAM" id="MobiDB-lite"/>
    </source>
</evidence>
<evidence type="ECO:0000313" key="2">
    <source>
        <dbReference type="EMBL" id="KAJ3032379.1"/>
    </source>
</evidence>
<dbReference type="EMBL" id="JADGJD010002474">
    <property type="protein sequence ID" value="KAJ3032379.1"/>
    <property type="molecule type" value="Genomic_DNA"/>
</dbReference>
<protein>
    <submittedName>
        <fullName evidence="2">Uncharacterized protein</fullName>
    </submittedName>
</protein>
<feature type="compositionally biased region" description="Polar residues" evidence="1">
    <location>
        <begin position="119"/>
        <end position="137"/>
    </location>
</feature>
<organism evidence="2 3">
    <name type="scientific">Rhizophlyctis rosea</name>
    <dbReference type="NCBI Taxonomy" id="64517"/>
    <lineage>
        <taxon>Eukaryota</taxon>
        <taxon>Fungi</taxon>
        <taxon>Fungi incertae sedis</taxon>
        <taxon>Chytridiomycota</taxon>
        <taxon>Chytridiomycota incertae sedis</taxon>
        <taxon>Chytridiomycetes</taxon>
        <taxon>Rhizophlyctidales</taxon>
        <taxon>Rhizophlyctidaceae</taxon>
        <taxon>Rhizophlyctis</taxon>
    </lineage>
</organism>
<name>A0AAD5S0C9_9FUNG</name>
<feature type="non-terminal residue" evidence="2">
    <location>
        <position position="213"/>
    </location>
</feature>
<gene>
    <name evidence="2" type="ORF">HK097_005271</name>
</gene>